<evidence type="ECO:0000256" key="5">
    <source>
        <dbReference type="SAM" id="MobiDB-lite"/>
    </source>
</evidence>
<accession>A0AAP5M8S2</accession>
<dbReference type="InterPro" id="IPR016036">
    <property type="entry name" value="Malonyl_transacylase_ACP-bd"/>
</dbReference>
<reference evidence="9" key="1">
    <citation type="journal article" date="2021" name="Science">
        <title>Hunting the eagle killer: A cyanobacterial neurotoxin causes vacuolar myelinopathy.</title>
        <authorList>
            <person name="Breinlinger S."/>
            <person name="Phillips T.J."/>
            <person name="Haram B.N."/>
            <person name="Mares J."/>
            <person name="Martinez Yerena J.A."/>
            <person name="Hrouzek P."/>
            <person name="Sobotka R."/>
            <person name="Henderson W.M."/>
            <person name="Schmieder P."/>
            <person name="Williams S.M."/>
            <person name="Lauderdale J.D."/>
            <person name="Wilde H.D."/>
            <person name="Gerrin W."/>
            <person name="Kust A."/>
            <person name="Washington J.W."/>
            <person name="Wagner C."/>
            <person name="Geier B."/>
            <person name="Liebeke M."/>
            <person name="Enke H."/>
            <person name="Niedermeyer T.H.J."/>
            <person name="Wilde S.B."/>
        </authorList>
    </citation>
    <scope>NUCLEOTIDE SEQUENCE [LARGE SCALE GENOMIC DNA]</scope>
    <source>
        <strain evidence="9">Thurmond2011</strain>
    </source>
</reference>
<dbReference type="InterPro" id="IPR001227">
    <property type="entry name" value="Ac_transferase_dom_sf"/>
</dbReference>
<evidence type="ECO:0000313" key="8">
    <source>
        <dbReference type="EMBL" id="MDR9895007.1"/>
    </source>
</evidence>
<protein>
    <submittedName>
        <fullName evidence="8">Aminotransferase class III-fold pyridoxal phosphate-dependent enzyme</fullName>
    </submittedName>
</protein>
<dbReference type="InterPro" id="IPR016039">
    <property type="entry name" value="Thiolase-like"/>
</dbReference>
<dbReference type="PROSITE" id="PS52004">
    <property type="entry name" value="KS3_2"/>
    <property type="match status" value="1"/>
</dbReference>
<dbReference type="Pfam" id="PF02801">
    <property type="entry name" value="Ketoacyl-synt_C"/>
    <property type="match status" value="1"/>
</dbReference>
<keyword evidence="4" id="KW-0663">Pyridoxal phosphate</keyword>
<dbReference type="Pfam" id="PF22621">
    <property type="entry name" value="CurL-like_PKS_C"/>
    <property type="match status" value="1"/>
</dbReference>
<proteinExistence type="predicted"/>
<dbReference type="GO" id="GO:0005737">
    <property type="term" value="C:cytoplasm"/>
    <property type="evidence" value="ECO:0007669"/>
    <property type="project" value="TreeGrafter"/>
</dbReference>
<dbReference type="Pfam" id="PF00550">
    <property type="entry name" value="PP-binding"/>
    <property type="match status" value="1"/>
</dbReference>
<dbReference type="InterPro" id="IPR015424">
    <property type="entry name" value="PyrdxlP-dep_Trfase"/>
</dbReference>
<dbReference type="PANTHER" id="PTHR43775">
    <property type="entry name" value="FATTY ACID SYNTHASE"/>
    <property type="match status" value="1"/>
</dbReference>
<dbReference type="Gene3D" id="3.40.47.10">
    <property type="match status" value="1"/>
</dbReference>
<keyword evidence="8" id="KW-0032">Aminotransferase</keyword>
<dbReference type="GO" id="GO:0030170">
    <property type="term" value="F:pyridoxal phosphate binding"/>
    <property type="evidence" value="ECO:0007669"/>
    <property type="project" value="InterPro"/>
</dbReference>
<dbReference type="Pfam" id="PF00698">
    <property type="entry name" value="Acyl_transf_1"/>
    <property type="match status" value="1"/>
</dbReference>
<dbReference type="SUPFAM" id="SSF55048">
    <property type="entry name" value="Probable ACP-binding domain of malonyl-CoA ACP transacylase"/>
    <property type="match status" value="1"/>
</dbReference>
<dbReference type="RefSeq" id="WP_208353039.1">
    <property type="nucleotide sequence ID" value="NZ_JAALHA020000003.1"/>
</dbReference>
<dbReference type="SUPFAM" id="SSF53383">
    <property type="entry name" value="PLP-dependent transferases"/>
    <property type="match status" value="1"/>
</dbReference>
<evidence type="ECO:0000256" key="4">
    <source>
        <dbReference type="ARBA" id="ARBA00022898"/>
    </source>
</evidence>
<evidence type="ECO:0000256" key="3">
    <source>
        <dbReference type="ARBA" id="ARBA00022679"/>
    </source>
</evidence>
<feature type="compositionally biased region" description="Basic and acidic residues" evidence="5">
    <location>
        <begin position="1107"/>
        <end position="1122"/>
    </location>
</feature>
<feature type="region of interest" description="Disordered" evidence="5">
    <location>
        <begin position="1093"/>
        <end position="1127"/>
    </location>
</feature>
<dbReference type="InterPro" id="IPR014043">
    <property type="entry name" value="Acyl_transferase_dom"/>
</dbReference>
<dbReference type="CDD" id="cd00610">
    <property type="entry name" value="OAT_like"/>
    <property type="match status" value="1"/>
</dbReference>
<dbReference type="GO" id="GO:0031177">
    <property type="term" value="F:phosphopantetheine binding"/>
    <property type="evidence" value="ECO:0007669"/>
    <property type="project" value="InterPro"/>
</dbReference>
<dbReference type="PANTHER" id="PTHR43775:SF37">
    <property type="entry name" value="SI:DKEY-61P9.11"/>
    <property type="match status" value="1"/>
</dbReference>
<dbReference type="GO" id="GO:0004312">
    <property type="term" value="F:fatty acid synthase activity"/>
    <property type="evidence" value="ECO:0007669"/>
    <property type="project" value="TreeGrafter"/>
</dbReference>
<dbReference type="InterPro" id="IPR014030">
    <property type="entry name" value="Ketoacyl_synth_N"/>
</dbReference>
<dbReference type="GO" id="GO:0004315">
    <property type="term" value="F:3-oxoacyl-[acyl-carrier-protein] synthase activity"/>
    <property type="evidence" value="ECO:0007669"/>
    <property type="project" value="InterPro"/>
</dbReference>
<dbReference type="PROSITE" id="PS50075">
    <property type="entry name" value="CARRIER"/>
    <property type="match status" value="1"/>
</dbReference>
<dbReference type="CDD" id="cd00833">
    <property type="entry name" value="PKS"/>
    <property type="match status" value="1"/>
</dbReference>
<organism evidence="8 9">
    <name type="scientific">Aetokthonos hydrillicola Thurmond2011</name>
    <dbReference type="NCBI Taxonomy" id="2712845"/>
    <lineage>
        <taxon>Bacteria</taxon>
        <taxon>Bacillati</taxon>
        <taxon>Cyanobacteriota</taxon>
        <taxon>Cyanophyceae</taxon>
        <taxon>Nostocales</taxon>
        <taxon>Hapalosiphonaceae</taxon>
        <taxon>Aetokthonos</taxon>
    </lineage>
</organism>
<dbReference type="InterPro" id="IPR018201">
    <property type="entry name" value="Ketoacyl_synth_AS"/>
</dbReference>
<dbReference type="Gene3D" id="3.30.70.3290">
    <property type="match status" value="1"/>
</dbReference>
<dbReference type="InterPro" id="IPR015422">
    <property type="entry name" value="PyrdxlP-dep_Trfase_small"/>
</dbReference>
<gene>
    <name evidence="8" type="ORF">G7B40_010565</name>
</gene>
<comment type="caution">
    <text evidence="8">The sequence shown here is derived from an EMBL/GenBank/DDBJ whole genome shotgun (WGS) entry which is preliminary data.</text>
</comment>
<evidence type="ECO:0000313" key="9">
    <source>
        <dbReference type="Proteomes" id="UP000667802"/>
    </source>
</evidence>
<evidence type="ECO:0000256" key="1">
    <source>
        <dbReference type="ARBA" id="ARBA00022450"/>
    </source>
</evidence>
<dbReference type="EMBL" id="JAALHA020000003">
    <property type="protein sequence ID" value="MDR9895007.1"/>
    <property type="molecule type" value="Genomic_DNA"/>
</dbReference>
<feature type="compositionally biased region" description="Polar residues" evidence="5">
    <location>
        <begin position="1093"/>
        <end position="1106"/>
    </location>
</feature>
<dbReference type="InterPro" id="IPR036736">
    <property type="entry name" value="ACP-like_sf"/>
</dbReference>
<dbReference type="InterPro" id="IPR006162">
    <property type="entry name" value="Ppantetheine_attach_site"/>
</dbReference>
<keyword evidence="9" id="KW-1185">Reference proteome</keyword>
<dbReference type="Gene3D" id="3.90.1150.10">
    <property type="entry name" value="Aspartate Aminotransferase, domain 1"/>
    <property type="match status" value="1"/>
</dbReference>
<dbReference type="SMART" id="SM00827">
    <property type="entry name" value="PKS_AT"/>
    <property type="match status" value="1"/>
</dbReference>
<dbReference type="InterPro" id="IPR014031">
    <property type="entry name" value="Ketoacyl_synth_C"/>
</dbReference>
<dbReference type="Gene3D" id="3.40.366.10">
    <property type="entry name" value="Malonyl-Coenzyme A Acyl Carrier Protein, domain 2"/>
    <property type="match status" value="1"/>
</dbReference>
<dbReference type="Gene3D" id="3.40.640.10">
    <property type="entry name" value="Type I PLP-dependent aspartate aminotransferase-like (Major domain)"/>
    <property type="match status" value="1"/>
</dbReference>
<evidence type="ECO:0000259" key="7">
    <source>
        <dbReference type="PROSITE" id="PS52004"/>
    </source>
</evidence>
<dbReference type="InterPro" id="IPR050091">
    <property type="entry name" value="PKS_NRPS_Biosynth_Enz"/>
</dbReference>
<dbReference type="SUPFAM" id="SSF47336">
    <property type="entry name" value="ACP-like"/>
    <property type="match status" value="1"/>
</dbReference>
<dbReference type="Pfam" id="PF00202">
    <property type="entry name" value="Aminotran_3"/>
    <property type="match status" value="1"/>
</dbReference>
<keyword evidence="2" id="KW-0597">Phosphoprotein</keyword>
<dbReference type="Pfam" id="PF00109">
    <property type="entry name" value="ketoacyl-synt"/>
    <property type="match status" value="1"/>
</dbReference>
<dbReference type="PROSITE" id="PS00600">
    <property type="entry name" value="AA_TRANSFER_CLASS_3"/>
    <property type="match status" value="1"/>
</dbReference>
<dbReference type="PROSITE" id="PS00606">
    <property type="entry name" value="KS3_1"/>
    <property type="match status" value="1"/>
</dbReference>
<dbReference type="PROSITE" id="PS00012">
    <property type="entry name" value="PHOSPHOPANTETHEINE"/>
    <property type="match status" value="1"/>
</dbReference>
<keyword evidence="3" id="KW-0808">Transferase</keyword>
<sequence>MNREAIAIIGIGCRFPGAKDKEAFWQLLRDGVDAITEVPSDRWDADSFYDPDPTAPNKMNTRWGGFLRDIDRFDPEFFKISPREAVSLDPQQRLLLEVTWEALEDAGQMPERLAGTQTGVFMGINSFDYYALLMENPANVDAHAGTGNTNCIAANRISYLLNLTGPSFGVDTACSSSLVAVHLACQSLWSGESTMAIVGGVRVMLSPWITVSFSQAGFMAPDGRCKAFDSRANGYVRSEGAGIVILKPLSQALSDRDPIYAVIRGSAVNQDGRSNGLTAPNPHAQEAVLRLAYRQAGVSPGQVQYIEAHGTGTKLGDPIEIKALGKILAEDRPPGQYCTVGSVKTNIGHAETAAGIAGLIKVALSLQHRQIPPSLHFQEPNPYIPFDKLPLRVQQNLAPWPEGESPPLAGVSSFSFGGTNAHVVLEGTRQQDNHKKALEQGEVTRGEKTPSVHLLTLSARSEIALQDLVKSYEKYFTINPEKNIEDICFTANTGRSHFAHRLAITTPSTAQLYEQLKAFPAQQSGVLSGQIQSKKPPKIAFLFTGQGCHYPDMGRELYNTQPIFRQALEECDRLLHPHLEQSLLSILYPESDHQALLLNRPAYLQPALFALEYALAQLWQSWGIMPAVVMGHSLGEYPAACIAGAFSLEEGLELIAHRGRLMEKLSEKGQMAVVFATYERVAEVVAPYQSQVTIAAINGSENTVISGEEQAISNVLHQLESDKLTAQLLKVSQPFHSHLIEPILDEFTEIAQRIQYRPPRIPFISTLTGKKLQPQQCLDAQYWRRQTREPVQFGAGIQTLVQEGYDCFLEIGPHPILIGMGKRCFSENTSTWLFSLKKGHNDSQAILSSLSHLYLKGLEIDWTEFYRNYQGQKLHLPTYPFQRQRYWINLPKPMNIKESNTQLCTIDSKTAITSTLQAIMASAMQTEPERVSVHSTFLEFGADSIVLIDAVRRIQDTFAIQVSIAQLFEELPTIDSLATYINQNLSADFSLSFATDTKLQAPSTDSIASSKPQESDRALLLDRIQSQQEGGIYLEKIIAQQLDLISQQLELLRNNMVPERSVSRLSIGETKPESRENLNLLHNLPLIQSNGSTTAASVATQSNRNGSTKEFKSNRALRKDSGDSLNPSQQKYLQMFITRYIQRTQKSKQRAQVYRPVLADRRSAIGFWHLIKEMIYPIVGEKSQGAKLWDVDGNEYVDLTMGFGVHLFGHKAPFITTALEEQIQQGMQIGPQSQLAGEVAELIAEMTNMERVVFCNSGTEAVMTAVRLARAATGRDKIAIFAGSYHGHFDGTLVMPQGVNGKPYAVPLVPGVPQKIADDILVLTYDDPKSLEIIKAHADELAAVLVEPVQSRRPDLQPKQFLQQLRQLTKETQVTLIFDEVLTGFRVHPGGCQALFDVKADLAVYGKVVGGGLPIGVVAGSAYYMDRIDGGMWMYGDDSYPEVPMTFFAGTFSKNPLTMAAARAVLKHMKMQGGKLQQQLNQQTEKLAATLNAYFQQEGVPIKVLHFASFFRFTYAGNVNEFYLPIEFELLFYHLIEKGVYIWEGRTCFLSVAHTEEDIERVISAVKDSVLSLSGVFV</sequence>
<dbReference type="InterPro" id="IPR005814">
    <property type="entry name" value="Aminotrans_3"/>
</dbReference>
<dbReference type="InterPro" id="IPR009081">
    <property type="entry name" value="PP-bd_ACP"/>
</dbReference>
<dbReference type="GO" id="GO:0008483">
    <property type="term" value="F:transaminase activity"/>
    <property type="evidence" value="ECO:0007669"/>
    <property type="project" value="UniProtKB-KW"/>
</dbReference>
<dbReference type="SMART" id="SM00823">
    <property type="entry name" value="PKS_PP"/>
    <property type="match status" value="1"/>
</dbReference>
<dbReference type="GO" id="GO:0006633">
    <property type="term" value="P:fatty acid biosynthetic process"/>
    <property type="evidence" value="ECO:0007669"/>
    <property type="project" value="InterPro"/>
</dbReference>
<dbReference type="SMART" id="SM01294">
    <property type="entry name" value="PKS_PP_betabranch"/>
    <property type="match status" value="1"/>
</dbReference>
<feature type="domain" description="Ketosynthase family 3 (KS3)" evidence="7">
    <location>
        <begin position="3"/>
        <end position="427"/>
    </location>
</feature>
<dbReference type="InterPro" id="IPR016035">
    <property type="entry name" value="Acyl_Trfase/lysoPLipase"/>
</dbReference>
<dbReference type="FunFam" id="3.40.47.10:FF:000019">
    <property type="entry name" value="Polyketide synthase type I"/>
    <property type="match status" value="1"/>
</dbReference>
<dbReference type="SUPFAM" id="SSF53901">
    <property type="entry name" value="Thiolase-like"/>
    <property type="match status" value="1"/>
</dbReference>
<dbReference type="InterPro" id="IPR020806">
    <property type="entry name" value="PKS_PP-bd"/>
</dbReference>
<dbReference type="SUPFAM" id="SSF52151">
    <property type="entry name" value="FabD/lysophospholipase-like"/>
    <property type="match status" value="1"/>
</dbReference>
<name>A0AAP5M8S2_9CYAN</name>
<dbReference type="Proteomes" id="UP000667802">
    <property type="component" value="Unassembled WGS sequence"/>
</dbReference>
<dbReference type="GO" id="GO:0071770">
    <property type="term" value="P:DIM/DIP cell wall layer assembly"/>
    <property type="evidence" value="ECO:0007669"/>
    <property type="project" value="TreeGrafter"/>
</dbReference>
<dbReference type="FunFam" id="3.40.366.10:FF:000002">
    <property type="entry name" value="Probable polyketide synthase 2"/>
    <property type="match status" value="1"/>
</dbReference>
<dbReference type="InterPro" id="IPR015421">
    <property type="entry name" value="PyrdxlP-dep_Trfase_major"/>
</dbReference>
<dbReference type="InterPro" id="IPR049704">
    <property type="entry name" value="Aminotrans_3_PPA_site"/>
</dbReference>
<dbReference type="Gene3D" id="1.10.1200.10">
    <property type="entry name" value="ACP-like"/>
    <property type="match status" value="1"/>
</dbReference>
<evidence type="ECO:0000256" key="2">
    <source>
        <dbReference type="ARBA" id="ARBA00022553"/>
    </source>
</evidence>
<dbReference type="InterPro" id="IPR020841">
    <property type="entry name" value="PKS_Beta-ketoAc_synthase_dom"/>
</dbReference>
<feature type="domain" description="Carrier" evidence="6">
    <location>
        <begin position="910"/>
        <end position="985"/>
    </location>
</feature>
<keyword evidence="1" id="KW-0596">Phosphopantetheine</keyword>
<evidence type="ECO:0000259" key="6">
    <source>
        <dbReference type="PROSITE" id="PS50075"/>
    </source>
</evidence>
<dbReference type="GO" id="GO:0005886">
    <property type="term" value="C:plasma membrane"/>
    <property type="evidence" value="ECO:0007669"/>
    <property type="project" value="TreeGrafter"/>
</dbReference>
<dbReference type="SMART" id="SM00825">
    <property type="entry name" value="PKS_KS"/>
    <property type="match status" value="1"/>
</dbReference>